<dbReference type="InterPro" id="IPR014710">
    <property type="entry name" value="RmlC-like_jellyroll"/>
</dbReference>
<dbReference type="AlphaFoldDB" id="A0A3B1AT18"/>
<dbReference type="EMBL" id="UOFY01000011">
    <property type="protein sequence ID" value="VAX06902.1"/>
    <property type="molecule type" value="Genomic_DNA"/>
</dbReference>
<accession>A0A3B1AT18</accession>
<name>A0A3B1AT18_9ZZZZ</name>
<evidence type="ECO:0000313" key="2">
    <source>
        <dbReference type="EMBL" id="VAX06902.1"/>
    </source>
</evidence>
<dbReference type="CDD" id="cd02227">
    <property type="entry name" value="cupin_TM1112-like"/>
    <property type="match status" value="1"/>
</dbReference>
<evidence type="ECO:0000259" key="1">
    <source>
        <dbReference type="Pfam" id="PF05899"/>
    </source>
</evidence>
<dbReference type="PANTHER" id="PTHR33271">
    <property type="entry name" value="OS04G0445200 PROTEIN"/>
    <property type="match status" value="1"/>
</dbReference>
<organism evidence="2">
    <name type="scientific">hydrothermal vent metagenome</name>
    <dbReference type="NCBI Taxonomy" id="652676"/>
    <lineage>
        <taxon>unclassified sequences</taxon>
        <taxon>metagenomes</taxon>
        <taxon>ecological metagenomes</taxon>
    </lineage>
</organism>
<dbReference type="PANTHER" id="PTHR33271:SF22">
    <property type="entry name" value="OS04G0445200 PROTEIN"/>
    <property type="match status" value="1"/>
</dbReference>
<gene>
    <name evidence="2" type="ORF">MNBD_GAMMA25-1521</name>
</gene>
<reference evidence="2" key="1">
    <citation type="submission" date="2018-06" db="EMBL/GenBank/DDBJ databases">
        <authorList>
            <person name="Zhirakovskaya E."/>
        </authorList>
    </citation>
    <scope>NUCLEOTIDE SEQUENCE</scope>
</reference>
<dbReference type="SUPFAM" id="SSF51182">
    <property type="entry name" value="RmlC-like cupins"/>
    <property type="match status" value="1"/>
</dbReference>
<sequence length="91" mass="10518">MKQILVEQLASPAKLEVMGVYDWPEWSKEVSEFDWVYDKTETCYFVDGHAIVTPEEGDPVEMGEGDLVIFPAGMRCRWKITVDVVKHYNFS</sequence>
<proteinExistence type="predicted"/>
<feature type="domain" description="(S)-ureidoglycine aminohydrolase cupin" evidence="1">
    <location>
        <begin position="19"/>
        <end position="88"/>
    </location>
</feature>
<protein>
    <submittedName>
        <fullName evidence="2">Expressed protein</fullName>
    </submittedName>
</protein>
<dbReference type="Gene3D" id="2.60.120.10">
    <property type="entry name" value="Jelly Rolls"/>
    <property type="match status" value="1"/>
</dbReference>
<dbReference type="InterPro" id="IPR011051">
    <property type="entry name" value="RmlC_Cupin_sf"/>
</dbReference>
<dbReference type="InterPro" id="IPR008579">
    <property type="entry name" value="UGlyAH_Cupin_dom"/>
</dbReference>
<dbReference type="Pfam" id="PF05899">
    <property type="entry name" value="Cupin_3"/>
    <property type="match status" value="1"/>
</dbReference>